<evidence type="ECO:0000313" key="3">
    <source>
        <dbReference type="EMBL" id="AUW92623.1"/>
    </source>
</evidence>
<dbReference type="CDD" id="cd24025">
    <property type="entry name" value="ASKHA_NBD_ParM_pCBH-like"/>
    <property type="match status" value="1"/>
</dbReference>
<dbReference type="InterPro" id="IPR040607">
    <property type="entry name" value="ALP_N"/>
</dbReference>
<evidence type="ECO:0000259" key="1">
    <source>
        <dbReference type="Pfam" id="PF17989"/>
    </source>
</evidence>
<feature type="domain" description="Actin-like protein N-terminal" evidence="1">
    <location>
        <begin position="5"/>
        <end position="154"/>
    </location>
</feature>
<dbReference type="EMBL" id="CP019454">
    <property type="protein sequence ID" value="AUW92623.1"/>
    <property type="molecule type" value="Genomic_DNA"/>
</dbReference>
<gene>
    <name evidence="3" type="ORF">BXT84_00540</name>
</gene>
<evidence type="ECO:0008006" key="5">
    <source>
        <dbReference type="Google" id="ProtNLM"/>
    </source>
</evidence>
<dbReference type="SUPFAM" id="SSF53067">
    <property type="entry name" value="Actin-like ATPase domain"/>
    <property type="match status" value="2"/>
</dbReference>
<name>A0ABM6RMP7_9FIRM</name>
<sequence length="317" mass="34637">MIKIAIDAGHGYTKALAATGQRVMFPSLIAAVAPGMDLVDLGQWDRKSQRGRVLLDNHEFVYGEDARRLATPLWSREKAADPDAARFILIAAGLLGATGPIQIAVGLPLSWFAAQRKEFKAALMGYGAQVAFPEQGRGSQRIWIDAVTVLPQGVAAAVSTLGTALSTVPESWIVLDIGYRTSDFCWIDRTATGELDFERDRAGTLEIGYHDVVDQARQEMERTYHLPFREAELESAPSVIVRGHMVDVSALRHMATRAVAHRMAQELQIRLGDGLERVTGVLLVGGAAEQFSDRFPWPTQVANDSQWANAIGYLAVL</sequence>
<organism evidence="3 4">
    <name type="scientific">Sulfobacillus thermotolerans</name>
    <dbReference type="NCBI Taxonomy" id="338644"/>
    <lineage>
        <taxon>Bacteria</taxon>
        <taxon>Bacillati</taxon>
        <taxon>Bacillota</taxon>
        <taxon>Clostridia</taxon>
        <taxon>Eubacteriales</taxon>
        <taxon>Clostridiales Family XVII. Incertae Sedis</taxon>
        <taxon>Sulfobacillus</taxon>
    </lineage>
</organism>
<dbReference type="Gene3D" id="3.30.420.40">
    <property type="match status" value="2"/>
</dbReference>
<accession>A0ABM6RMP7</accession>
<evidence type="ECO:0000259" key="2">
    <source>
        <dbReference type="Pfam" id="PF21522"/>
    </source>
</evidence>
<feature type="domain" description="Actin homologue MreB-like C-terminal" evidence="2">
    <location>
        <begin position="174"/>
        <end position="294"/>
    </location>
</feature>
<keyword evidence="4" id="KW-1185">Reference proteome</keyword>
<reference evidence="3 4" key="1">
    <citation type="journal article" date="2019" name="Sci. Rep.">
        <title>Sulfobacillus thermotolerans: new insights into resistance and metabolic capacities of acidophilic chemolithotrophs.</title>
        <authorList>
            <person name="Panyushkina A.E."/>
            <person name="Babenko V.V."/>
            <person name="Nikitina A.S."/>
            <person name="Selezneva O.V."/>
            <person name="Tsaplina I.A."/>
            <person name="Letarova M.A."/>
            <person name="Kostryukova E.S."/>
            <person name="Letarov A.V."/>
        </authorList>
    </citation>
    <scope>NUCLEOTIDE SEQUENCE [LARGE SCALE GENOMIC DNA]</scope>
    <source>
        <strain evidence="3 4">Kr1</strain>
    </source>
</reference>
<dbReference type="InterPro" id="IPR049067">
    <property type="entry name" value="MreB-like_C"/>
</dbReference>
<dbReference type="Proteomes" id="UP000325292">
    <property type="component" value="Chromosome"/>
</dbReference>
<dbReference type="InterPro" id="IPR043129">
    <property type="entry name" value="ATPase_NBD"/>
</dbReference>
<evidence type="ECO:0000313" key="4">
    <source>
        <dbReference type="Proteomes" id="UP000325292"/>
    </source>
</evidence>
<dbReference type="Pfam" id="PF17989">
    <property type="entry name" value="ALP_N"/>
    <property type="match status" value="1"/>
</dbReference>
<proteinExistence type="predicted"/>
<dbReference type="Pfam" id="PF21522">
    <property type="entry name" value="MreB-like_C"/>
    <property type="match status" value="1"/>
</dbReference>
<protein>
    <recommendedName>
        <fullName evidence="5">Actin-like protein N-terminal domain-containing protein</fullName>
    </recommendedName>
</protein>